<reference evidence="1 2" key="1">
    <citation type="submission" date="2020-08" db="EMBL/GenBank/DDBJ databases">
        <title>Genomic Encyclopedia of Type Strains, Phase IV (KMG-V): Genome sequencing to study the core and pangenomes of soil and plant-associated prokaryotes.</title>
        <authorList>
            <person name="Whitman W."/>
        </authorList>
    </citation>
    <scope>NUCLEOTIDE SEQUENCE [LARGE SCALE GENOMIC DNA]</scope>
    <source>
        <strain evidence="1 2">MP601</strain>
    </source>
</reference>
<sequence length="74" mass="8791">MLGAGFKLIENNKYTRSQLKYLDFTMQRALSKLKFYFVKRAIPNVKEEEKEDFPDLLEAGFPHSFFSIPKRPKF</sequence>
<protein>
    <submittedName>
        <fullName evidence="1">Uncharacterized protein</fullName>
    </submittedName>
</protein>
<comment type="caution">
    <text evidence="1">The sequence shown here is derived from an EMBL/GenBank/DDBJ whole genome shotgun (WGS) entry which is preliminary data.</text>
</comment>
<dbReference type="AlphaFoldDB" id="A0A841JS99"/>
<organism evidence="1 2">
    <name type="scientific">Mucilaginibacter lappiensis</name>
    <dbReference type="NCBI Taxonomy" id="354630"/>
    <lineage>
        <taxon>Bacteria</taxon>
        <taxon>Pseudomonadati</taxon>
        <taxon>Bacteroidota</taxon>
        <taxon>Sphingobacteriia</taxon>
        <taxon>Sphingobacteriales</taxon>
        <taxon>Sphingobacteriaceae</taxon>
        <taxon>Mucilaginibacter</taxon>
    </lineage>
</organism>
<dbReference type="Proteomes" id="UP000548326">
    <property type="component" value="Unassembled WGS sequence"/>
</dbReference>
<accession>A0A841JS99</accession>
<dbReference type="EMBL" id="JACHCA010000028">
    <property type="protein sequence ID" value="MBB6131658.1"/>
    <property type="molecule type" value="Genomic_DNA"/>
</dbReference>
<evidence type="ECO:0000313" key="2">
    <source>
        <dbReference type="Proteomes" id="UP000548326"/>
    </source>
</evidence>
<name>A0A841JS99_9SPHI</name>
<proteinExistence type="predicted"/>
<gene>
    <name evidence="1" type="ORF">HDF22_005809</name>
</gene>
<evidence type="ECO:0000313" key="1">
    <source>
        <dbReference type="EMBL" id="MBB6131658.1"/>
    </source>
</evidence>